<dbReference type="RefSeq" id="WP_158544082.1">
    <property type="nucleotide sequence ID" value="NZ_AP017900.1"/>
</dbReference>
<evidence type="ECO:0000313" key="4">
    <source>
        <dbReference type="Proteomes" id="UP000037179"/>
    </source>
</evidence>
<reference evidence="2 5" key="3">
    <citation type="submission" date="2016-10" db="EMBL/GenBank/DDBJ databases">
        <title>Genome sequence of Nocardia seriolae strain EM150506, isolated from Anguila japonica.</title>
        <authorList>
            <person name="Han H.-J."/>
        </authorList>
    </citation>
    <scope>NUCLEOTIDE SEQUENCE [LARGE SCALE GENOMIC DNA]</scope>
    <source>
        <strain evidence="2 5">EM150506</strain>
    </source>
</reference>
<name>A0ABC9Z1P6_9NOCA</name>
<feature type="domain" description="Mce/MlaD" evidence="1">
    <location>
        <begin position="29"/>
        <end position="107"/>
    </location>
</feature>
<dbReference type="Proteomes" id="UP000037179">
    <property type="component" value="Unassembled WGS sequence"/>
</dbReference>
<gene>
    <name evidence="2" type="ORF">NS506_05780</name>
    <name evidence="3" type="ORF">NSK11_contig00116-0009</name>
</gene>
<dbReference type="KEGG" id="nsr:NS506_05780"/>
<evidence type="ECO:0000259" key="1">
    <source>
        <dbReference type="Pfam" id="PF02470"/>
    </source>
</evidence>
<evidence type="ECO:0000313" key="5">
    <source>
        <dbReference type="Proteomes" id="UP000180166"/>
    </source>
</evidence>
<proteinExistence type="predicted"/>
<protein>
    <recommendedName>
        <fullName evidence="1">Mce/MlaD domain-containing protein</fullName>
    </recommendedName>
</protein>
<dbReference type="InterPro" id="IPR003399">
    <property type="entry name" value="Mce/MlaD"/>
</dbReference>
<reference evidence="4" key="1">
    <citation type="submission" date="2015-07" db="EMBL/GenBank/DDBJ databases">
        <title>Nocardia seriolae U-1 whole genome shotgun sequence.</title>
        <authorList>
            <person name="Imajoh M."/>
            <person name="Fukumoto Y."/>
            <person name="Sukeda M."/>
            <person name="Yamane J."/>
            <person name="Yamasaki K."/>
            <person name="Shimizu M."/>
            <person name="Ohnishi K."/>
            <person name="Oshima S."/>
        </authorList>
    </citation>
    <scope>NUCLEOTIDE SEQUENCE [LARGE SCALE GENOMIC DNA]</scope>
    <source>
        <strain evidence="4">U-1</strain>
    </source>
</reference>
<dbReference type="EMBL" id="BBYQ01000116">
    <property type="protein sequence ID" value="GAP31486.1"/>
    <property type="molecule type" value="Genomic_DNA"/>
</dbReference>
<accession>A0ABC9Z1P6</accession>
<reference evidence="3 4" key="2">
    <citation type="journal article" date="2016" name="Genome Announc.">
        <title>Draft Genome Sequence of Erythromycin- and Oxytetracycline-Sensitive Nocardia seriolae Strain U-1 (NBRC 110359).</title>
        <authorList>
            <person name="Imajoh M."/>
            <person name="Sukeda M."/>
            <person name="Shimizu M."/>
            <person name="Yamane J."/>
            <person name="Ohnishi K."/>
            <person name="Oshima S."/>
        </authorList>
    </citation>
    <scope>NUCLEOTIDE SEQUENCE [LARGE SCALE GENOMIC DNA]</scope>
    <source>
        <strain evidence="3 4">U-1</strain>
    </source>
</reference>
<sequence>MTGAITVVVLLAAILVVVRITGREPGDTLHLTVRTPYLGQGITAGSAVMLHGVPVGRVETVRGSAGRGVELDIRLRRNQIGGLTDSVGFDYRPMNYFGVSALNLLPGAGGRTLADGQRLERAPEGDFTMAMVLNRSSAVVNGVVTDRMVEVIRRIADYTDALAPLLEAGFTTANTIAEAQRRMPDAQLRDLNALLDPMPLFIDDAITAVTAVRDIPGGQMVVDHYGPMNDTMQLIATGFFGPLGALLGSHAADFTPMTEIVRVLSDLVSGTVRKARLGARLDQVLSGFESAYTGPDQDKSLRLRIVLDELPFLAAPLPLPGGN</sequence>
<dbReference type="GeneID" id="93376286"/>
<dbReference type="Proteomes" id="UP000180166">
    <property type="component" value="Chromosome"/>
</dbReference>
<evidence type="ECO:0000313" key="3">
    <source>
        <dbReference type="EMBL" id="GAP31486.1"/>
    </source>
</evidence>
<organism evidence="3 4">
    <name type="scientific">Nocardia seriolae</name>
    <dbReference type="NCBI Taxonomy" id="37332"/>
    <lineage>
        <taxon>Bacteria</taxon>
        <taxon>Bacillati</taxon>
        <taxon>Actinomycetota</taxon>
        <taxon>Actinomycetes</taxon>
        <taxon>Mycobacteriales</taxon>
        <taxon>Nocardiaceae</taxon>
        <taxon>Nocardia</taxon>
    </lineage>
</organism>
<dbReference type="EMBL" id="CP017839">
    <property type="protein sequence ID" value="APA99823.1"/>
    <property type="molecule type" value="Genomic_DNA"/>
</dbReference>
<evidence type="ECO:0000313" key="2">
    <source>
        <dbReference type="EMBL" id="APA99823.1"/>
    </source>
</evidence>
<dbReference type="Pfam" id="PF02470">
    <property type="entry name" value="MlaD"/>
    <property type="match status" value="1"/>
</dbReference>
<keyword evidence="4" id="KW-1185">Reference proteome</keyword>
<dbReference type="AlphaFoldDB" id="A0ABC9Z1P6"/>